<name>A0A834MLD9_RHYFE</name>
<evidence type="ECO:0000313" key="2">
    <source>
        <dbReference type="Proteomes" id="UP000625711"/>
    </source>
</evidence>
<reference evidence="1" key="1">
    <citation type="submission" date="2020-08" db="EMBL/GenBank/DDBJ databases">
        <title>Genome sequencing and assembly of the red palm weevil Rhynchophorus ferrugineus.</title>
        <authorList>
            <person name="Dias G.B."/>
            <person name="Bergman C.M."/>
            <person name="Manee M."/>
        </authorList>
    </citation>
    <scope>NUCLEOTIDE SEQUENCE</scope>
    <source>
        <strain evidence="1">AA-2017</strain>
        <tissue evidence="1">Whole larva</tissue>
    </source>
</reference>
<dbReference type="EMBL" id="JAACXV010000013">
    <property type="protein sequence ID" value="KAF7287471.1"/>
    <property type="molecule type" value="Genomic_DNA"/>
</dbReference>
<accession>A0A834MLD9</accession>
<organism evidence="1 2">
    <name type="scientific">Rhynchophorus ferrugineus</name>
    <name type="common">Red palm weevil</name>
    <name type="synonym">Curculio ferrugineus</name>
    <dbReference type="NCBI Taxonomy" id="354439"/>
    <lineage>
        <taxon>Eukaryota</taxon>
        <taxon>Metazoa</taxon>
        <taxon>Ecdysozoa</taxon>
        <taxon>Arthropoda</taxon>
        <taxon>Hexapoda</taxon>
        <taxon>Insecta</taxon>
        <taxon>Pterygota</taxon>
        <taxon>Neoptera</taxon>
        <taxon>Endopterygota</taxon>
        <taxon>Coleoptera</taxon>
        <taxon>Polyphaga</taxon>
        <taxon>Cucujiformia</taxon>
        <taxon>Curculionidae</taxon>
        <taxon>Dryophthorinae</taxon>
        <taxon>Rhynchophorus</taxon>
    </lineage>
</organism>
<dbReference type="Proteomes" id="UP000625711">
    <property type="component" value="Unassembled WGS sequence"/>
</dbReference>
<protein>
    <submittedName>
        <fullName evidence="1">Uncharacterized protein</fullName>
    </submittedName>
</protein>
<sequence length="68" mass="7589">MHIRVADIGLNETIFADRCVVTIAEESRPSQDGPVQETPRQEHKLIAERTQWSALDVYAAASRTCSGY</sequence>
<evidence type="ECO:0000313" key="1">
    <source>
        <dbReference type="EMBL" id="KAF7287471.1"/>
    </source>
</evidence>
<comment type="caution">
    <text evidence="1">The sequence shown here is derived from an EMBL/GenBank/DDBJ whole genome shotgun (WGS) entry which is preliminary data.</text>
</comment>
<gene>
    <name evidence="1" type="ORF">GWI33_001437</name>
</gene>
<keyword evidence="2" id="KW-1185">Reference proteome</keyword>
<proteinExistence type="predicted"/>
<dbReference type="AlphaFoldDB" id="A0A834MLD9"/>